<evidence type="ECO:0000256" key="1">
    <source>
        <dbReference type="ARBA" id="ARBA00005010"/>
    </source>
</evidence>
<gene>
    <name evidence="7" type="ORF">CBM15_11725</name>
</gene>
<name>A0ABX3ZGC8_9BACL</name>
<dbReference type="InterPro" id="IPR042518">
    <property type="entry name" value="SirC_C"/>
</dbReference>
<dbReference type="EMBL" id="NHNT01000007">
    <property type="protein sequence ID" value="OUZ38772.1"/>
    <property type="molecule type" value="Genomic_DNA"/>
</dbReference>
<dbReference type="Pfam" id="PF13241">
    <property type="entry name" value="NAD_binding_7"/>
    <property type="match status" value="1"/>
</dbReference>
<dbReference type="Gene3D" id="3.40.50.720">
    <property type="entry name" value="NAD(P)-binding Rossmann-like Domain"/>
    <property type="match status" value="1"/>
</dbReference>
<keyword evidence="3" id="KW-0560">Oxidoreductase</keyword>
<evidence type="ECO:0000313" key="7">
    <source>
        <dbReference type="EMBL" id="OUZ38772.1"/>
    </source>
</evidence>
<dbReference type="Proteomes" id="UP000196594">
    <property type="component" value="Unassembled WGS sequence"/>
</dbReference>
<sequence length="210" mass="23399">MNYFPLMVNIEFKKVVIVGGGHVANQKVEALLPTNAEITVVSPTVTDKLKTYLDEGKAVWKQKLFEPADLDGAALIFAATNDEAVNDAVEEATQHWQLLNRADALGRMDFMNPAVVRRGDFVVTVSTTGASPALTRKVKADLEEQYDESYAEYVAFLKEARLLILKNYEGDAKKAALAQLLEPEILVWIQQKNKEKCAQFLRQIEAGEIN</sequence>
<comment type="pathway">
    <text evidence="1">Porphyrin-containing compound metabolism; siroheme biosynthesis; sirohydrochlorin from precorrin-2: step 1/1.</text>
</comment>
<keyword evidence="4" id="KW-0520">NAD</keyword>
<comment type="catalytic activity">
    <reaction evidence="6">
        <text>precorrin-2 + NAD(+) = sirohydrochlorin + NADH + 2 H(+)</text>
        <dbReference type="Rhea" id="RHEA:15613"/>
        <dbReference type="ChEBI" id="CHEBI:15378"/>
        <dbReference type="ChEBI" id="CHEBI:57540"/>
        <dbReference type="ChEBI" id="CHEBI:57945"/>
        <dbReference type="ChEBI" id="CHEBI:58351"/>
        <dbReference type="ChEBI" id="CHEBI:58827"/>
        <dbReference type="EC" id="1.3.1.76"/>
    </reaction>
</comment>
<dbReference type="Gene3D" id="1.10.8.610">
    <property type="entry name" value="SirC, precorrin-2 dehydrogenase, C-terminal helical domain-like"/>
    <property type="match status" value="1"/>
</dbReference>
<dbReference type="PANTHER" id="PTHR35330:SF1">
    <property type="entry name" value="SIROHEME BIOSYNTHESIS PROTEIN MET8"/>
    <property type="match status" value="1"/>
</dbReference>
<dbReference type="EC" id="1.3.1.76" evidence="2"/>
<keyword evidence="8" id="KW-1185">Reference proteome</keyword>
<keyword evidence="5" id="KW-0627">Porphyrin biosynthesis</keyword>
<comment type="caution">
    <text evidence="7">The sequence shown here is derived from an EMBL/GenBank/DDBJ whole genome shotgun (WGS) entry which is preliminary data.</text>
</comment>
<proteinExistence type="predicted"/>
<evidence type="ECO:0000256" key="5">
    <source>
        <dbReference type="ARBA" id="ARBA00023244"/>
    </source>
</evidence>
<dbReference type="InterPro" id="IPR006367">
    <property type="entry name" value="Sirohaem_synthase_N"/>
</dbReference>
<dbReference type="SUPFAM" id="SSF75615">
    <property type="entry name" value="Siroheme synthase middle domains-like"/>
    <property type="match status" value="1"/>
</dbReference>
<dbReference type="RefSeq" id="WP_087617657.1">
    <property type="nucleotide sequence ID" value="NZ_JAFBEY010000005.1"/>
</dbReference>
<evidence type="ECO:0000256" key="4">
    <source>
        <dbReference type="ARBA" id="ARBA00023027"/>
    </source>
</evidence>
<dbReference type="SUPFAM" id="SSF51735">
    <property type="entry name" value="NAD(P)-binding Rossmann-fold domains"/>
    <property type="match status" value="1"/>
</dbReference>
<evidence type="ECO:0000256" key="6">
    <source>
        <dbReference type="ARBA" id="ARBA00047561"/>
    </source>
</evidence>
<dbReference type="InterPro" id="IPR036291">
    <property type="entry name" value="NAD(P)-bd_dom_sf"/>
</dbReference>
<evidence type="ECO:0000256" key="2">
    <source>
        <dbReference type="ARBA" id="ARBA00012400"/>
    </source>
</evidence>
<dbReference type="NCBIfam" id="TIGR01470">
    <property type="entry name" value="cysG_Nterm"/>
    <property type="match status" value="1"/>
</dbReference>
<accession>A0ABX3ZGC8</accession>
<evidence type="ECO:0000256" key="3">
    <source>
        <dbReference type="ARBA" id="ARBA00023002"/>
    </source>
</evidence>
<protein>
    <recommendedName>
        <fullName evidence="2">precorrin-2 dehydrogenase</fullName>
        <ecNumber evidence="2">1.3.1.76</ecNumber>
    </recommendedName>
</protein>
<dbReference type="PANTHER" id="PTHR35330">
    <property type="entry name" value="SIROHEME BIOSYNTHESIS PROTEIN MET8"/>
    <property type="match status" value="1"/>
</dbReference>
<reference evidence="7 8" key="1">
    <citation type="journal article" date="2017" name="Int. J. Syst. Evol. Microbiol.">
        <title>Solibacillus kalamii sp. nov., isolated from a high-efficiency particulate arrestance filter system used in the International Space Station.</title>
        <authorList>
            <person name="Checinska Sielaff A."/>
            <person name="Kumar R.M."/>
            <person name="Pal D."/>
            <person name="Mayilraj S."/>
            <person name="Venkateswaran K."/>
        </authorList>
    </citation>
    <scope>NUCLEOTIDE SEQUENCE [LARGE SCALE GENOMIC DNA]</scope>
    <source>
        <strain evidence="7 8">ISSFR-015</strain>
    </source>
</reference>
<dbReference type="InterPro" id="IPR028161">
    <property type="entry name" value="Met8-like"/>
</dbReference>
<organism evidence="7 8">
    <name type="scientific">Solibacillus kalamii</name>
    <dbReference type="NCBI Taxonomy" id="1748298"/>
    <lineage>
        <taxon>Bacteria</taxon>
        <taxon>Bacillati</taxon>
        <taxon>Bacillota</taxon>
        <taxon>Bacilli</taxon>
        <taxon>Bacillales</taxon>
        <taxon>Caryophanaceae</taxon>
        <taxon>Solibacillus</taxon>
    </lineage>
</organism>
<evidence type="ECO:0000313" key="8">
    <source>
        <dbReference type="Proteomes" id="UP000196594"/>
    </source>
</evidence>